<name>A0ABU6K5Y4_9RHOO</name>
<feature type="region of interest" description="Disordered" evidence="1">
    <location>
        <begin position="1"/>
        <end position="34"/>
    </location>
</feature>
<evidence type="ECO:0000313" key="3">
    <source>
        <dbReference type="Proteomes" id="UP001331561"/>
    </source>
</evidence>
<comment type="caution">
    <text evidence="2">The sequence shown here is derived from an EMBL/GenBank/DDBJ whole genome shotgun (WGS) entry which is preliminary data.</text>
</comment>
<dbReference type="Pfam" id="PF04891">
    <property type="entry name" value="NifQ"/>
    <property type="match status" value="1"/>
</dbReference>
<organism evidence="2 3">
    <name type="scientific">Uliginosibacterium silvisoli</name>
    <dbReference type="NCBI Taxonomy" id="3114758"/>
    <lineage>
        <taxon>Bacteria</taxon>
        <taxon>Pseudomonadati</taxon>
        <taxon>Pseudomonadota</taxon>
        <taxon>Betaproteobacteria</taxon>
        <taxon>Rhodocyclales</taxon>
        <taxon>Zoogloeaceae</taxon>
        <taxon>Uliginosibacterium</taxon>
    </lineage>
</organism>
<proteinExistence type="predicted"/>
<evidence type="ECO:0000256" key="1">
    <source>
        <dbReference type="SAM" id="MobiDB-lite"/>
    </source>
</evidence>
<evidence type="ECO:0000313" key="2">
    <source>
        <dbReference type="EMBL" id="MEC5386846.1"/>
    </source>
</evidence>
<dbReference type="Proteomes" id="UP001331561">
    <property type="component" value="Unassembled WGS sequence"/>
</dbReference>
<gene>
    <name evidence="2" type="ORF">VVD49_14015</name>
</gene>
<reference evidence="2 3" key="1">
    <citation type="submission" date="2024-01" db="EMBL/GenBank/DDBJ databases">
        <title>Uliginosibacterium soil sp. nov.</title>
        <authorList>
            <person name="Lv Y."/>
        </authorList>
    </citation>
    <scope>NUCLEOTIDE SEQUENCE [LARGE SCALE GENOMIC DNA]</scope>
    <source>
        <strain evidence="2 3">H3</strain>
    </source>
</reference>
<dbReference type="EMBL" id="JAYXHS010000002">
    <property type="protein sequence ID" value="MEC5386846.1"/>
    <property type="molecule type" value="Genomic_DNA"/>
</dbReference>
<accession>A0ABU6K5Y4</accession>
<keyword evidence="3" id="KW-1185">Reference proteome</keyword>
<protein>
    <submittedName>
        <fullName evidence="2">Nitrogen fixation protein NifQ</fullName>
    </submittedName>
</protein>
<sequence length="224" mass="24616">MPSIGQNPSQTTGQPSSRHALRSRPAQPIAPSGGLIKTPEGSVYKGLMALAARPAYGVTLALAGTISHSWHTRGVRYLPLFGLDAETTYRLLSSHFPGIGRMMGVAWGDLLLPRIFEEAFALSDLVDLLDQNRTVVDEDGTWLAHAVATSCLGEEALWRDMNLASAAVLQDLLHDFFTTLSARNRCDMPWKDFLLQELTQRAAHRQLRMPVTSPLPDYASCFGR</sequence>
<feature type="compositionally biased region" description="Polar residues" evidence="1">
    <location>
        <begin position="1"/>
        <end position="17"/>
    </location>
</feature>
<dbReference type="RefSeq" id="WP_327599804.1">
    <property type="nucleotide sequence ID" value="NZ_JAYXHS010000002.1"/>
</dbReference>
<dbReference type="InterPro" id="IPR006975">
    <property type="entry name" value="NifQ"/>
</dbReference>